<dbReference type="PROSITE" id="PS00134">
    <property type="entry name" value="TRYPSIN_HIS"/>
    <property type="match status" value="1"/>
</dbReference>
<dbReference type="EMBL" id="FQUC01000009">
    <property type="protein sequence ID" value="SHF70620.1"/>
    <property type="molecule type" value="Genomic_DNA"/>
</dbReference>
<feature type="domain" description="Peptidase S1" evidence="1">
    <location>
        <begin position="199"/>
        <end position="460"/>
    </location>
</feature>
<evidence type="ECO:0000313" key="2">
    <source>
        <dbReference type="EMBL" id="SHF70620.1"/>
    </source>
</evidence>
<dbReference type="InterPro" id="IPR043504">
    <property type="entry name" value="Peptidase_S1_PA_chymotrypsin"/>
</dbReference>
<gene>
    <name evidence="2" type="ORF">SAMN05444362_10960</name>
</gene>
<dbReference type="SUPFAM" id="SSF50494">
    <property type="entry name" value="Trypsin-like serine proteases"/>
    <property type="match status" value="1"/>
</dbReference>
<dbReference type="AlphaFoldDB" id="A0A1M5DUL6"/>
<dbReference type="PANTHER" id="PTHR36234:SF5">
    <property type="entry name" value="LYSYL ENDOPEPTIDASE"/>
    <property type="match status" value="1"/>
</dbReference>
<dbReference type="PANTHER" id="PTHR36234">
    <property type="entry name" value="LYSYL ENDOPEPTIDASE"/>
    <property type="match status" value="1"/>
</dbReference>
<dbReference type="Gene3D" id="2.40.10.10">
    <property type="entry name" value="Trypsin-like serine proteases"/>
    <property type="match status" value="2"/>
</dbReference>
<name>A0A1M5DUL6_9BACT</name>
<dbReference type="PROSITE" id="PS50240">
    <property type="entry name" value="TRYPSIN_DOM"/>
    <property type="match status" value="1"/>
</dbReference>
<dbReference type="GO" id="GO:0006508">
    <property type="term" value="P:proteolysis"/>
    <property type="evidence" value="ECO:0007669"/>
    <property type="project" value="InterPro"/>
</dbReference>
<sequence>MDRQLKYYILTVLLIISAAVKSQISEGGTPPSFQYTTSLRAAVAPYEVSVNIDKKRLMWEDSIAAMNHGAIRVAETFPVNLNIDSTGVWSVLPDSQKIWRQTVTAPDADGLIISYKEFYIPEGGKLYIYNSDKSQILGAYTNQTNRAGGGFANEIVRGDTFTLEYVASDISDEKPRIELLDVGYVYNRAALYAASDNVLVYGDASNNCIQNINCFPASNPWRDQKRGVVIVISKRNSRWWACTGSLINNTRQDGTPYVLTAAHCFSNDHGVTYAGFESIIYYFNYEEWGCTTGTKQPDITQTVVGSTLKSFIPLKQGGDGALLLLSSSVPASYKAYFNGWDNSSAIAQSGAVIHQPLADIKKLTLYDTPLATATLTAEGVTAATLAHLRVVYDGNGVTNSGSSGAPLFNENGLIIGILSAGSSTCSSPFGPDYYGRLNYLWDKYSDSSLHFKQYLDPDNTGVTSLVGYDPNGIVAGTDDIIDSSVDYTLFPNPAANEININSKSIIRTVEIFDIAGRLLFSKKGYSSSTLSVNISDWSRGVYTVVIQSGNGKQTDKFIKN</sequence>
<dbReference type="InterPro" id="IPR018114">
    <property type="entry name" value="TRYPSIN_HIS"/>
</dbReference>
<dbReference type="InterPro" id="IPR009003">
    <property type="entry name" value="Peptidase_S1_PA"/>
</dbReference>
<dbReference type="Proteomes" id="UP000184480">
    <property type="component" value="Unassembled WGS sequence"/>
</dbReference>
<evidence type="ECO:0000259" key="1">
    <source>
        <dbReference type="PROSITE" id="PS50240"/>
    </source>
</evidence>
<dbReference type="InterPro" id="IPR026444">
    <property type="entry name" value="Secre_tail"/>
</dbReference>
<reference evidence="3" key="1">
    <citation type="submission" date="2016-11" db="EMBL/GenBank/DDBJ databases">
        <authorList>
            <person name="Varghese N."/>
            <person name="Submissions S."/>
        </authorList>
    </citation>
    <scope>NUCLEOTIDE SEQUENCE [LARGE SCALE GENOMIC DNA]</scope>
    <source>
        <strain evidence="3">DSM 27370</strain>
    </source>
</reference>
<dbReference type="InterPro" id="IPR001254">
    <property type="entry name" value="Trypsin_dom"/>
</dbReference>
<accession>A0A1M5DUL6</accession>
<dbReference type="GO" id="GO:0004252">
    <property type="term" value="F:serine-type endopeptidase activity"/>
    <property type="evidence" value="ECO:0007669"/>
    <property type="project" value="InterPro"/>
</dbReference>
<dbReference type="NCBIfam" id="TIGR04183">
    <property type="entry name" value="Por_Secre_tail"/>
    <property type="match status" value="1"/>
</dbReference>
<protein>
    <submittedName>
        <fullName evidence="2">Por secretion system C-terminal sorting domain-containing protein</fullName>
    </submittedName>
</protein>
<dbReference type="STRING" id="1346286.SAMN05444362_10960"/>
<evidence type="ECO:0000313" key="3">
    <source>
        <dbReference type="Proteomes" id="UP000184480"/>
    </source>
</evidence>
<keyword evidence="3" id="KW-1185">Reference proteome</keyword>
<dbReference type="Pfam" id="PF00089">
    <property type="entry name" value="Trypsin"/>
    <property type="match status" value="1"/>
</dbReference>
<organism evidence="2 3">
    <name type="scientific">Dysgonomonas macrotermitis</name>
    <dbReference type="NCBI Taxonomy" id="1346286"/>
    <lineage>
        <taxon>Bacteria</taxon>
        <taxon>Pseudomonadati</taxon>
        <taxon>Bacteroidota</taxon>
        <taxon>Bacteroidia</taxon>
        <taxon>Bacteroidales</taxon>
        <taxon>Dysgonomonadaceae</taxon>
        <taxon>Dysgonomonas</taxon>
    </lineage>
</organism>
<proteinExistence type="predicted"/>
<dbReference type="Pfam" id="PF18962">
    <property type="entry name" value="Por_Secre_tail"/>
    <property type="match status" value="1"/>
</dbReference>